<feature type="transmembrane region" description="Helical" evidence="1">
    <location>
        <begin position="25"/>
        <end position="44"/>
    </location>
</feature>
<organism evidence="2">
    <name type="scientific">viral metagenome</name>
    <dbReference type="NCBI Taxonomy" id="1070528"/>
    <lineage>
        <taxon>unclassified sequences</taxon>
        <taxon>metagenomes</taxon>
        <taxon>organismal metagenomes</taxon>
    </lineage>
</organism>
<accession>A0A6C0HS50</accession>
<evidence type="ECO:0000256" key="1">
    <source>
        <dbReference type="SAM" id="Phobius"/>
    </source>
</evidence>
<feature type="transmembrane region" description="Helical" evidence="1">
    <location>
        <begin position="50"/>
        <end position="70"/>
    </location>
</feature>
<keyword evidence="1" id="KW-0812">Transmembrane</keyword>
<dbReference type="AlphaFoldDB" id="A0A6C0HS50"/>
<dbReference type="EMBL" id="MN740006">
    <property type="protein sequence ID" value="QHT83210.1"/>
    <property type="molecule type" value="Genomic_DNA"/>
</dbReference>
<feature type="transmembrane region" description="Helical" evidence="1">
    <location>
        <begin position="160"/>
        <end position="183"/>
    </location>
</feature>
<feature type="transmembrane region" description="Helical" evidence="1">
    <location>
        <begin position="124"/>
        <end position="148"/>
    </location>
</feature>
<keyword evidence="1" id="KW-1133">Transmembrane helix</keyword>
<sequence length="184" mass="22150">MNKICFYSSFIFVTNIVYTLFNKQYIYAFLFTYLLFTSVLIHYYEDGLFLNLLDKTAICGLLIYSIYNYCNIIHKNYRKIKKTFRSTYKKQLKKLKRKKEIKTLLGEFTPRQNRILFKNKNKKGVTIFVLLFLPIAFVFEVYLFYYGYLSCNYCYHSDKILASIYHSLLHLVACLSFHMLTYIL</sequence>
<evidence type="ECO:0000313" key="2">
    <source>
        <dbReference type="EMBL" id="QHT83210.1"/>
    </source>
</evidence>
<keyword evidence="1" id="KW-0472">Membrane</keyword>
<proteinExistence type="predicted"/>
<reference evidence="2" key="1">
    <citation type="journal article" date="2020" name="Nature">
        <title>Giant virus diversity and host interactions through global metagenomics.</title>
        <authorList>
            <person name="Schulz F."/>
            <person name="Roux S."/>
            <person name="Paez-Espino D."/>
            <person name="Jungbluth S."/>
            <person name="Walsh D.A."/>
            <person name="Denef V.J."/>
            <person name="McMahon K.D."/>
            <person name="Konstantinidis K.T."/>
            <person name="Eloe-Fadrosh E.A."/>
            <person name="Kyrpides N.C."/>
            <person name="Woyke T."/>
        </authorList>
    </citation>
    <scope>NUCLEOTIDE SEQUENCE</scope>
    <source>
        <strain evidence="2">GVMAG-M-3300023184-167</strain>
    </source>
</reference>
<protein>
    <submittedName>
        <fullName evidence="2">Uncharacterized protein</fullName>
    </submittedName>
</protein>
<name>A0A6C0HS50_9ZZZZ</name>